<feature type="domain" description="Xaa-Pro dipeptidyl-peptidase C-terminal" evidence="1">
    <location>
        <begin position="79"/>
        <end position="192"/>
    </location>
</feature>
<comment type="caution">
    <text evidence="2">The sequence shown here is derived from an EMBL/GenBank/DDBJ whole genome shotgun (WGS) entry which is preliminary data.</text>
</comment>
<dbReference type="GO" id="GO:0008239">
    <property type="term" value="F:dipeptidyl-peptidase activity"/>
    <property type="evidence" value="ECO:0007669"/>
    <property type="project" value="InterPro"/>
</dbReference>
<organism evidence="2 3">
    <name type="scientific">Oliverpabstia intestinalis</name>
    <dbReference type="NCBI Taxonomy" id="2606633"/>
    <lineage>
        <taxon>Bacteria</taxon>
        <taxon>Bacillati</taxon>
        <taxon>Bacillota</taxon>
        <taxon>Clostridia</taxon>
        <taxon>Lachnospirales</taxon>
        <taxon>Lachnospiraceae</taxon>
        <taxon>Oliverpabstia</taxon>
    </lineage>
</organism>
<dbReference type="EMBL" id="VUMS01000032">
    <property type="protein sequence ID" value="MST67600.1"/>
    <property type="molecule type" value="Genomic_DNA"/>
</dbReference>
<reference evidence="2 3" key="1">
    <citation type="submission" date="2019-08" db="EMBL/GenBank/DDBJ databases">
        <title>In-depth cultivation of the pig gut microbiome towards novel bacterial diversity and tailored functional studies.</title>
        <authorList>
            <person name="Wylensek D."/>
            <person name="Hitch T.C.A."/>
            <person name="Clavel T."/>
        </authorList>
    </citation>
    <scope>NUCLEOTIDE SEQUENCE [LARGE SCALE GENOMIC DNA]</scope>
    <source>
        <strain evidence="2 3">BSM-380-WT-5A</strain>
    </source>
</reference>
<dbReference type="Pfam" id="PF08530">
    <property type="entry name" value="PepX_C"/>
    <property type="match status" value="1"/>
</dbReference>
<evidence type="ECO:0000313" key="2">
    <source>
        <dbReference type="EMBL" id="MST67600.1"/>
    </source>
</evidence>
<proteinExistence type="predicted"/>
<accession>A0A7X2TN27</accession>
<dbReference type="Gene3D" id="2.60.120.260">
    <property type="entry name" value="Galactose-binding domain-like"/>
    <property type="match status" value="1"/>
</dbReference>
<keyword evidence="3" id="KW-1185">Reference proteome</keyword>
<protein>
    <recommendedName>
        <fullName evidence="1">Xaa-Pro dipeptidyl-peptidase C-terminal domain-containing protein</fullName>
    </recommendedName>
</protein>
<name>A0A7X2TN27_9FIRM</name>
<dbReference type="AlphaFoldDB" id="A0A7X2TN27"/>
<sequence>MPEQKRQKKSEMSWPVETVSGKMFYLDGAHCKTTDAAAENPEEKGACGTGDSCGNGVLTVTIPQKDGMDEYDYDPENPAVHIVDMSQNELEVPEDYTEEEKRSDILTYGMIGVKYRNGFEHPEYLESDKIYKITIRTTKLSNIFLPGHRMRVTITSGAKNFMFPNSNTREGFNSETRQKAHITIHRGGAYASGILLPIEESAK</sequence>
<gene>
    <name evidence="2" type="ORF">FYJ57_12945</name>
</gene>
<dbReference type="Proteomes" id="UP000440513">
    <property type="component" value="Unassembled WGS sequence"/>
</dbReference>
<evidence type="ECO:0000313" key="3">
    <source>
        <dbReference type="Proteomes" id="UP000440513"/>
    </source>
</evidence>
<dbReference type="InterPro" id="IPR013736">
    <property type="entry name" value="Xaa-Pro_dipept_C"/>
</dbReference>
<evidence type="ECO:0000259" key="1">
    <source>
        <dbReference type="Pfam" id="PF08530"/>
    </source>
</evidence>
<dbReference type="InterPro" id="IPR008979">
    <property type="entry name" value="Galactose-bd-like_sf"/>
</dbReference>
<dbReference type="SUPFAM" id="SSF49785">
    <property type="entry name" value="Galactose-binding domain-like"/>
    <property type="match status" value="1"/>
</dbReference>